<dbReference type="AlphaFoldDB" id="A0A8D9EGG9"/>
<reference evidence="1" key="1">
    <citation type="submission" date="2021-05" db="EMBL/GenBank/DDBJ databases">
        <authorList>
            <person name="Alioto T."/>
            <person name="Alioto T."/>
            <person name="Gomez Garrido J."/>
        </authorList>
    </citation>
    <scope>NUCLEOTIDE SEQUENCE</scope>
</reference>
<organism evidence="1">
    <name type="scientific">Cacopsylla melanoneura</name>
    <dbReference type="NCBI Taxonomy" id="428564"/>
    <lineage>
        <taxon>Eukaryota</taxon>
        <taxon>Metazoa</taxon>
        <taxon>Ecdysozoa</taxon>
        <taxon>Arthropoda</taxon>
        <taxon>Hexapoda</taxon>
        <taxon>Insecta</taxon>
        <taxon>Pterygota</taxon>
        <taxon>Neoptera</taxon>
        <taxon>Paraneoptera</taxon>
        <taxon>Hemiptera</taxon>
        <taxon>Sternorrhyncha</taxon>
        <taxon>Psylloidea</taxon>
        <taxon>Psyllidae</taxon>
        <taxon>Psyllinae</taxon>
        <taxon>Cacopsylla</taxon>
    </lineage>
</organism>
<dbReference type="EMBL" id="HBUF01528256">
    <property type="protein sequence ID" value="CAG6750900.1"/>
    <property type="molecule type" value="Transcribed_RNA"/>
</dbReference>
<proteinExistence type="predicted"/>
<evidence type="ECO:0000313" key="1">
    <source>
        <dbReference type="EMBL" id="CAG6750900.1"/>
    </source>
</evidence>
<accession>A0A8D9EGG9</accession>
<protein>
    <submittedName>
        <fullName evidence="1">Uncharacterized protein</fullName>
    </submittedName>
</protein>
<name>A0A8D9EGG9_9HEMI</name>
<sequence length="121" mass="14181">MPLFSTIFHISYYPKIPGVCFAAAAANENRKLGTHFLFIPEHTNLKVNKEFKARRWKERVYNIYRRWKVGIEGTKRKGRLKMIGGWEPKCQKVHTKELLQTSLEVKMASGLQLRMTMTVRV</sequence>